<dbReference type="OrthoDB" id="5509507at2"/>
<proteinExistence type="predicted"/>
<dbReference type="Proteomes" id="UP000197535">
    <property type="component" value="Unassembled WGS sequence"/>
</dbReference>
<name>A0A254THX1_9BURK</name>
<feature type="region of interest" description="Disordered" evidence="1">
    <location>
        <begin position="363"/>
        <end position="382"/>
    </location>
</feature>
<evidence type="ECO:0000313" key="2">
    <source>
        <dbReference type="EMBL" id="OWW22240.1"/>
    </source>
</evidence>
<dbReference type="RefSeq" id="WP_088709064.1">
    <property type="nucleotide sequence ID" value="NZ_LSTO01000001.1"/>
</dbReference>
<feature type="compositionally biased region" description="Low complexity" evidence="1">
    <location>
        <begin position="363"/>
        <end position="381"/>
    </location>
</feature>
<gene>
    <name evidence="2" type="ORF">AYR66_24810</name>
</gene>
<comment type="caution">
    <text evidence="2">The sequence shown here is derived from an EMBL/GenBank/DDBJ whole genome shotgun (WGS) entry which is preliminary data.</text>
</comment>
<keyword evidence="3" id="KW-1185">Reference proteome</keyword>
<protein>
    <submittedName>
        <fullName evidence="2">Uncharacterized protein</fullName>
    </submittedName>
</protein>
<organism evidence="2 3">
    <name type="scientific">Noviherbaspirillum denitrificans</name>
    <dbReference type="NCBI Taxonomy" id="1968433"/>
    <lineage>
        <taxon>Bacteria</taxon>
        <taxon>Pseudomonadati</taxon>
        <taxon>Pseudomonadota</taxon>
        <taxon>Betaproteobacteria</taxon>
        <taxon>Burkholderiales</taxon>
        <taxon>Oxalobacteraceae</taxon>
        <taxon>Noviherbaspirillum</taxon>
    </lineage>
</organism>
<evidence type="ECO:0000256" key="1">
    <source>
        <dbReference type="SAM" id="MobiDB-lite"/>
    </source>
</evidence>
<reference evidence="2 3" key="1">
    <citation type="submission" date="2016-02" db="EMBL/GenBank/DDBJ databases">
        <authorList>
            <person name="Wen L."/>
            <person name="He K."/>
            <person name="Yang H."/>
        </authorList>
    </citation>
    <scope>NUCLEOTIDE SEQUENCE [LARGE SCALE GENOMIC DNA]</scope>
    <source>
        <strain evidence="2 3">TSA40</strain>
    </source>
</reference>
<dbReference type="AlphaFoldDB" id="A0A254THX1"/>
<dbReference type="EMBL" id="LSTO01000001">
    <property type="protein sequence ID" value="OWW22240.1"/>
    <property type="molecule type" value="Genomic_DNA"/>
</dbReference>
<evidence type="ECO:0000313" key="3">
    <source>
        <dbReference type="Proteomes" id="UP000197535"/>
    </source>
</evidence>
<accession>A0A254THX1</accession>
<sequence>MPKHKVSSPPFTVQVQPAPVLSASFQVTAAQAGNNLPFTIGHAFRKGEIPAGSSAIGNIPELQVVPKNAWPDGSVKFAIVSGLTSFTAAGPKTIGLGIGQASTAVALSLADLKATGISAAIGAGNFGSAAWSGTDWDAPFMEWIRGPFMSSWIYRKPVGSDAHLVGWLEVRLYKGGAVEVLPWIENGYLTVAAPTNKNATYSFTLGGTQRFSAAFDLLNHTRTVLVSGTALSHWLGSDPKLTPTHDKAYLQAARLVPAYRGQLSSTATFWSSLAQTYTPLQQGNYPAGMGTAGYHGSIGLLPEWDAAYLASSDLRAYAGVIVNAYSAGRYGIHFRDERTQRPLRFSSYPNLVLDGSSGLAGTGASSKNTYTPTATGTTPPTWNSTHHPSVGFMAYLLTGRFYFMEEVQFAATVHYLKNTDTQRQFSAGVLLSNAGANTTRGAAWATRTLAQAACITPDSDTALRGEFLASLESNVNFYHGRYVAMANNPLGFVQPYSDYTTNGDGKYFEAAWMQDFFTASYGYALDMDLPLSATGKTRMREFFAWKARSIIGRLGGTAPTEYLYRDAAVYTVAIAPSDTPDYTGGTGPWFADWGQAYTATTGSPNSGIAGDLRGGYFPDATSYWGNLQPAIAYAVEHSVPGALDAYRRMTGAANWPLLVSSMNTQPVWSVRPRNA</sequence>